<feature type="domain" description="Carboxyltransferase" evidence="4">
    <location>
        <begin position="10"/>
        <end position="208"/>
    </location>
</feature>
<evidence type="ECO:0000256" key="2">
    <source>
        <dbReference type="ARBA" id="ARBA00022801"/>
    </source>
</evidence>
<keyword evidence="2" id="KW-0378">Hydrolase</keyword>
<sequence>MNVVNVLAEPRISLLGSSAVLFEAPGDFDIHNQRRVWALAERASSWPEVGEAVPGMTNLTLILKEPPRSIDTLKRKLYDGWASGEELQPQSRTVEIPIHYGGEGGPHLTDVAEGTGLSVADVVRLHSEPDYTVYAVGSHAGYCYLGGLDPRLFMPRRKVPLLSIPGGSLSVAGMQTGVSASKGPSGWHTIGRADIVFFDPANQPPALLQPGDMIRFKVAEVLS</sequence>
<dbReference type="NCBIfam" id="TIGR00370">
    <property type="entry name" value="5-oxoprolinase subunit PxpB"/>
    <property type="match status" value="1"/>
</dbReference>
<organism evidence="5 6">
    <name type="scientific">Roseibium suaedae</name>
    <dbReference type="NCBI Taxonomy" id="735517"/>
    <lineage>
        <taxon>Bacteria</taxon>
        <taxon>Pseudomonadati</taxon>
        <taxon>Pseudomonadota</taxon>
        <taxon>Alphaproteobacteria</taxon>
        <taxon>Hyphomicrobiales</taxon>
        <taxon>Stappiaceae</taxon>
        <taxon>Roseibium</taxon>
    </lineage>
</organism>
<dbReference type="SMART" id="SM00796">
    <property type="entry name" value="AHS1"/>
    <property type="match status" value="1"/>
</dbReference>
<dbReference type="OrthoDB" id="9768696at2"/>
<evidence type="ECO:0000313" key="6">
    <source>
        <dbReference type="Proteomes" id="UP000186002"/>
    </source>
</evidence>
<dbReference type="Proteomes" id="UP000186002">
    <property type="component" value="Unassembled WGS sequence"/>
</dbReference>
<dbReference type="GO" id="GO:0016787">
    <property type="term" value="F:hydrolase activity"/>
    <property type="evidence" value="ECO:0007669"/>
    <property type="project" value="UniProtKB-KW"/>
</dbReference>
<evidence type="ECO:0000313" key="5">
    <source>
        <dbReference type="EMBL" id="SHN07080.1"/>
    </source>
</evidence>
<dbReference type="AlphaFoldDB" id="A0A1M7NT05"/>
<keyword evidence="3" id="KW-0067">ATP-binding</keyword>
<dbReference type="EMBL" id="FRBW01000005">
    <property type="protein sequence ID" value="SHN07080.1"/>
    <property type="molecule type" value="Genomic_DNA"/>
</dbReference>
<dbReference type="InterPro" id="IPR029000">
    <property type="entry name" value="Cyclophilin-like_dom_sf"/>
</dbReference>
<dbReference type="SUPFAM" id="SSF50891">
    <property type="entry name" value="Cyclophilin-like"/>
    <property type="match status" value="1"/>
</dbReference>
<dbReference type="PANTHER" id="PTHR34698">
    <property type="entry name" value="5-OXOPROLINASE SUBUNIT B"/>
    <property type="match status" value="1"/>
</dbReference>
<dbReference type="GO" id="GO:0005524">
    <property type="term" value="F:ATP binding"/>
    <property type="evidence" value="ECO:0007669"/>
    <property type="project" value="UniProtKB-KW"/>
</dbReference>
<dbReference type="PANTHER" id="PTHR34698:SF2">
    <property type="entry name" value="5-OXOPROLINASE SUBUNIT B"/>
    <property type="match status" value="1"/>
</dbReference>
<reference evidence="5 6" key="1">
    <citation type="submission" date="2016-11" db="EMBL/GenBank/DDBJ databases">
        <authorList>
            <person name="Jaros S."/>
            <person name="Januszkiewicz K."/>
            <person name="Wedrychowicz H."/>
        </authorList>
    </citation>
    <scope>NUCLEOTIDE SEQUENCE [LARGE SCALE GENOMIC DNA]</scope>
    <source>
        <strain evidence="5 6">DSM 22153</strain>
    </source>
</reference>
<dbReference type="Gene3D" id="2.40.100.10">
    <property type="entry name" value="Cyclophilin-like"/>
    <property type="match status" value="1"/>
</dbReference>
<dbReference type="RefSeq" id="WP_073015072.1">
    <property type="nucleotide sequence ID" value="NZ_FRBW01000005.1"/>
</dbReference>
<protein>
    <submittedName>
        <fullName evidence="5">Sensor histidine kinase inhibitor, KipI family</fullName>
    </submittedName>
</protein>
<name>A0A1M7NT05_9HYPH</name>
<evidence type="ECO:0000259" key="4">
    <source>
        <dbReference type="SMART" id="SM00796"/>
    </source>
</evidence>
<dbReference type="InterPro" id="IPR010016">
    <property type="entry name" value="PxpB"/>
</dbReference>
<gene>
    <name evidence="5" type="ORF">SAMN05444272_3954</name>
</gene>
<evidence type="ECO:0000256" key="3">
    <source>
        <dbReference type="ARBA" id="ARBA00022840"/>
    </source>
</evidence>
<keyword evidence="1" id="KW-0547">Nucleotide-binding</keyword>
<keyword evidence="6" id="KW-1185">Reference proteome</keyword>
<proteinExistence type="predicted"/>
<dbReference type="SUPFAM" id="SSF160467">
    <property type="entry name" value="PH0987 N-terminal domain-like"/>
    <property type="match status" value="1"/>
</dbReference>
<evidence type="ECO:0000256" key="1">
    <source>
        <dbReference type="ARBA" id="ARBA00022741"/>
    </source>
</evidence>
<accession>A0A1M7NT05</accession>
<dbReference type="InterPro" id="IPR003833">
    <property type="entry name" value="CT_C_D"/>
</dbReference>
<dbReference type="STRING" id="735517.SAMN05444272_3954"/>
<dbReference type="Pfam" id="PF02682">
    <property type="entry name" value="CT_C_D"/>
    <property type="match status" value="1"/>
</dbReference>